<dbReference type="Gene3D" id="3.40.1450.10">
    <property type="entry name" value="BPG-independent phosphoglycerate mutase, domain B"/>
    <property type="match status" value="1"/>
</dbReference>
<comment type="subunit">
    <text evidence="9">Monomer.</text>
</comment>
<evidence type="ECO:0000259" key="15">
    <source>
        <dbReference type="Pfam" id="PF06415"/>
    </source>
</evidence>
<comment type="caution">
    <text evidence="16">The sequence shown here is derived from an EMBL/GenBank/DDBJ whole genome shotgun (WGS) entry which is preliminary data.</text>
</comment>
<accession>A0A7Y9PIV2</accession>
<dbReference type="CDD" id="cd16010">
    <property type="entry name" value="iPGM"/>
    <property type="match status" value="1"/>
</dbReference>
<feature type="binding site" evidence="9 13">
    <location>
        <position position="479"/>
    </location>
    <ligand>
        <name>Mn(2+)</name>
        <dbReference type="ChEBI" id="CHEBI:29035"/>
        <label>1</label>
    </ligand>
</feature>
<dbReference type="InterPro" id="IPR006124">
    <property type="entry name" value="Metalloenzyme"/>
</dbReference>
<evidence type="ECO:0000256" key="8">
    <source>
        <dbReference type="ARBA" id="ARBA00023235"/>
    </source>
</evidence>
<feature type="binding site" evidence="9 12">
    <location>
        <begin position="262"/>
        <end position="265"/>
    </location>
    <ligand>
        <name>substrate</name>
    </ligand>
</feature>
<gene>
    <name evidence="9" type="primary">gpmI</name>
    <name evidence="16" type="ORF">HDF17_003043</name>
</gene>
<feature type="binding site" evidence="9 13">
    <location>
        <position position="423"/>
    </location>
    <ligand>
        <name>Mn(2+)</name>
        <dbReference type="ChEBI" id="CHEBI:29035"/>
        <label>1</label>
    </ligand>
</feature>
<evidence type="ECO:0000256" key="3">
    <source>
        <dbReference type="ARBA" id="ARBA00004798"/>
    </source>
</evidence>
<evidence type="ECO:0000256" key="10">
    <source>
        <dbReference type="NCBIfam" id="TIGR01307"/>
    </source>
</evidence>
<evidence type="ECO:0000256" key="2">
    <source>
        <dbReference type="ARBA" id="ARBA00002315"/>
    </source>
</evidence>
<feature type="active site" description="Phosphoserine intermediate" evidence="9 11">
    <location>
        <position position="61"/>
    </location>
</feature>
<dbReference type="PANTHER" id="PTHR31637:SF0">
    <property type="entry name" value="2,3-BISPHOSPHOGLYCERATE-INDEPENDENT PHOSPHOGLYCERATE MUTASE"/>
    <property type="match status" value="1"/>
</dbReference>
<evidence type="ECO:0000259" key="14">
    <source>
        <dbReference type="Pfam" id="PF01676"/>
    </source>
</evidence>
<dbReference type="GO" id="GO:0005829">
    <property type="term" value="C:cytosol"/>
    <property type="evidence" value="ECO:0007669"/>
    <property type="project" value="TreeGrafter"/>
</dbReference>
<feature type="binding site" evidence="9 13">
    <location>
        <position position="61"/>
    </location>
    <ligand>
        <name>Mn(2+)</name>
        <dbReference type="ChEBI" id="CHEBI:29035"/>
        <label>2</label>
    </ligand>
</feature>
<dbReference type="SUPFAM" id="SSF53649">
    <property type="entry name" value="Alkaline phosphatase-like"/>
    <property type="match status" value="1"/>
</dbReference>
<dbReference type="FunFam" id="3.40.1450.10:FF:000002">
    <property type="entry name" value="2,3-bisphosphoglycerate-independent phosphoglycerate mutase"/>
    <property type="match status" value="1"/>
</dbReference>
<dbReference type="HAMAP" id="MF_01038">
    <property type="entry name" value="GpmI"/>
    <property type="match status" value="1"/>
</dbReference>
<keyword evidence="5 9" id="KW-0479">Metal-binding</keyword>
<keyword evidence="17" id="KW-1185">Reference proteome</keyword>
<feature type="domain" description="BPG-independent PGAM N-terminal" evidence="15">
    <location>
        <begin position="81"/>
        <end position="316"/>
    </location>
</feature>
<evidence type="ECO:0000256" key="6">
    <source>
        <dbReference type="ARBA" id="ARBA00023152"/>
    </source>
</evidence>
<comment type="pathway">
    <text evidence="3 9">Carbohydrate degradation; glycolysis; pyruvate from D-glyceraldehyde 3-phosphate: step 3/5.</text>
</comment>
<dbReference type="GO" id="GO:0006007">
    <property type="term" value="P:glucose catabolic process"/>
    <property type="evidence" value="ECO:0007669"/>
    <property type="project" value="InterPro"/>
</dbReference>
<dbReference type="NCBIfam" id="TIGR01307">
    <property type="entry name" value="pgm_bpd_ind"/>
    <property type="match status" value="1"/>
</dbReference>
<dbReference type="AlphaFoldDB" id="A0A7Y9PIV2"/>
<comment type="similarity">
    <text evidence="4 9">Belongs to the BPG-independent phosphoglycerate mutase family.</text>
</comment>
<dbReference type="InterPro" id="IPR011258">
    <property type="entry name" value="BPG-indep_PGM_N"/>
</dbReference>
<dbReference type="PANTHER" id="PTHR31637">
    <property type="entry name" value="2,3-BISPHOSPHOGLYCERATE-INDEPENDENT PHOSPHOGLYCERATE MUTASE"/>
    <property type="match status" value="1"/>
</dbReference>
<dbReference type="InterPro" id="IPR017850">
    <property type="entry name" value="Alkaline_phosphatase_core_sf"/>
</dbReference>
<keyword evidence="6 9" id="KW-0324">Glycolysis</keyword>
<organism evidence="16 17">
    <name type="scientific">Granulicella arctica</name>
    <dbReference type="NCBI Taxonomy" id="940613"/>
    <lineage>
        <taxon>Bacteria</taxon>
        <taxon>Pseudomonadati</taxon>
        <taxon>Acidobacteriota</taxon>
        <taxon>Terriglobia</taxon>
        <taxon>Terriglobales</taxon>
        <taxon>Acidobacteriaceae</taxon>
        <taxon>Granulicella</taxon>
    </lineage>
</organism>
<feature type="binding site" evidence="9 13">
    <location>
        <position position="11"/>
    </location>
    <ligand>
        <name>Mn(2+)</name>
        <dbReference type="ChEBI" id="CHEBI:29035"/>
        <label>2</label>
    </ligand>
</feature>
<dbReference type="PIRSF" id="PIRSF001492">
    <property type="entry name" value="IPGAM"/>
    <property type="match status" value="1"/>
</dbReference>
<name>A0A7Y9PIV2_9BACT</name>
<sequence>MSKPIVLTILDGWGYRAETHGNAIAQARKPVYDRLLRDYPNTLLRASEHFVGLPDGQMGNSEVGHLNLGAGRIVRMDMTRIDTAIADGSFFTDPTLVRAYELAGQKGRALHLLGLLSDGGVHSHQRHLYALLRLAAQHKLTHVYVHAFMDGRDTMPSSGLGYLEELEQKFREYGVGRVASVSGRYYAMDRDLRWEKEKQAFDAIVTGQAEGGSYADPLARIRECYSNGITDEFIPPFTCLNGAGDPVALIRDEDICICFNYRADRVRQITRVLARNSGLTANGGSDLPKAAELDAEIPRNTVPRALHYVCMTQYDKNFKLPIVIPAESMDNLLANLMAQANLRNLRVAETEKYAHVTYFFNGGIEKPFPGEDRALVSSQKVATYDLAPEMSASGIADAVVKAVNDTAFDVIIVNFANADMVGHSGKMEPTIRAVETVDTQLGRIYQAIKQRGGSLLVTADHGNAEMLIDPATGGPHTAHTTNPVPFILVTDQSNEVSLREGGSLRDISPTVLGLLHLDQPNQMTGGDLRVRLA</sequence>
<feature type="binding site" evidence="9 12">
    <location>
        <position position="184"/>
    </location>
    <ligand>
        <name>substrate</name>
    </ligand>
</feature>
<dbReference type="GO" id="GO:0006096">
    <property type="term" value="P:glycolytic process"/>
    <property type="evidence" value="ECO:0007669"/>
    <property type="project" value="UniProtKB-UniRule"/>
</dbReference>
<feature type="binding site" evidence="9 12">
    <location>
        <position position="352"/>
    </location>
    <ligand>
        <name>substrate</name>
    </ligand>
</feature>
<comment type="function">
    <text evidence="2 9">Catalyzes the interconversion of 2-phosphoglycerate and 3-phosphoglycerate.</text>
</comment>
<feature type="binding site" evidence="9 13">
    <location>
        <position position="460"/>
    </location>
    <ligand>
        <name>Mn(2+)</name>
        <dbReference type="ChEBI" id="CHEBI:29035"/>
        <label>2</label>
    </ligand>
</feature>
<proteinExistence type="inferred from homology"/>
<evidence type="ECO:0000256" key="1">
    <source>
        <dbReference type="ARBA" id="ARBA00000370"/>
    </source>
</evidence>
<dbReference type="UniPathway" id="UPA00109">
    <property type="reaction ID" value="UER00186"/>
</dbReference>
<feature type="binding site" evidence="9 13">
    <location>
        <position position="419"/>
    </location>
    <ligand>
        <name>Mn(2+)</name>
        <dbReference type="ChEBI" id="CHEBI:29035"/>
        <label>1</label>
    </ligand>
</feature>
<keyword evidence="7 9" id="KW-0464">Manganese</keyword>
<feature type="binding site" evidence="9 12">
    <location>
        <begin position="152"/>
        <end position="153"/>
    </location>
    <ligand>
        <name>substrate</name>
    </ligand>
</feature>
<feature type="binding site" evidence="9 13">
    <location>
        <position position="461"/>
    </location>
    <ligand>
        <name>Mn(2+)</name>
        <dbReference type="ChEBI" id="CHEBI:29035"/>
        <label>2</label>
    </ligand>
</feature>
<comment type="cofactor">
    <cofactor evidence="9">
        <name>Mn(2+)</name>
        <dbReference type="ChEBI" id="CHEBI:29035"/>
    </cofactor>
    <text evidence="9">Binds 2 manganese ions per subunit.</text>
</comment>
<evidence type="ECO:0000256" key="11">
    <source>
        <dbReference type="PIRSR" id="PIRSR001492-1"/>
    </source>
</evidence>
<evidence type="ECO:0000256" key="7">
    <source>
        <dbReference type="ARBA" id="ARBA00023211"/>
    </source>
</evidence>
<evidence type="ECO:0000256" key="5">
    <source>
        <dbReference type="ARBA" id="ARBA00022723"/>
    </source>
</evidence>
<comment type="catalytic activity">
    <reaction evidence="1 9">
        <text>(2R)-2-phosphoglycerate = (2R)-3-phosphoglycerate</text>
        <dbReference type="Rhea" id="RHEA:15901"/>
        <dbReference type="ChEBI" id="CHEBI:58272"/>
        <dbReference type="ChEBI" id="CHEBI:58289"/>
        <dbReference type="EC" id="5.4.2.12"/>
    </reaction>
</comment>
<feature type="binding site" evidence="9 12">
    <location>
        <position position="190"/>
    </location>
    <ligand>
        <name>substrate</name>
    </ligand>
</feature>
<dbReference type="InterPro" id="IPR005995">
    <property type="entry name" value="Pgm_bpd_ind"/>
</dbReference>
<dbReference type="Gene3D" id="3.40.720.10">
    <property type="entry name" value="Alkaline Phosphatase, subunit A"/>
    <property type="match status" value="1"/>
</dbReference>
<evidence type="ECO:0000256" key="13">
    <source>
        <dbReference type="PIRSR" id="PIRSR001492-3"/>
    </source>
</evidence>
<feature type="binding site" evidence="9 12">
    <location>
        <position position="122"/>
    </location>
    <ligand>
        <name>substrate</name>
    </ligand>
</feature>
<dbReference type="GO" id="GO:0030145">
    <property type="term" value="F:manganese ion binding"/>
    <property type="evidence" value="ECO:0007669"/>
    <property type="project" value="UniProtKB-UniRule"/>
</dbReference>
<dbReference type="EC" id="5.4.2.12" evidence="9 10"/>
<dbReference type="Pfam" id="PF06415">
    <property type="entry name" value="iPGM_N"/>
    <property type="match status" value="1"/>
</dbReference>
<evidence type="ECO:0000313" key="16">
    <source>
        <dbReference type="EMBL" id="NYF80723.1"/>
    </source>
</evidence>
<dbReference type="RefSeq" id="WP_179492329.1">
    <property type="nucleotide sequence ID" value="NZ_JACCCW010000002.1"/>
</dbReference>
<keyword evidence="8 9" id="KW-0413">Isomerase</keyword>
<evidence type="ECO:0000313" key="17">
    <source>
        <dbReference type="Proteomes" id="UP000589520"/>
    </source>
</evidence>
<protein>
    <recommendedName>
        <fullName evidence="9 10">2,3-bisphosphoglycerate-independent phosphoglycerate mutase</fullName>
        <shortName evidence="9">BPG-independent PGAM</shortName>
        <shortName evidence="9">Phosphoglyceromutase</shortName>
        <shortName evidence="9">iPGM</shortName>
        <ecNumber evidence="9 10">5.4.2.12</ecNumber>
    </recommendedName>
</protein>
<dbReference type="InterPro" id="IPR036646">
    <property type="entry name" value="PGAM_B_sf"/>
</dbReference>
<reference evidence="16 17" key="1">
    <citation type="submission" date="2020-07" db="EMBL/GenBank/DDBJ databases">
        <title>Genomic Encyclopedia of Type Strains, Phase IV (KMG-V): Genome sequencing to study the core and pangenomes of soil and plant-associated prokaryotes.</title>
        <authorList>
            <person name="Whitman W."/>
        </authorList>
    </citation>
    <scope>NUCLEOTIDE SEQUENCE [LARGE SCALE GENOMIC DNA]</scope>
    <source>
        <strain evidence="16 17">X4EP2</strain>
    </source>
</reference>
<dbReference type="GO" id="GO:0004619">
    <property type="term" value="F:phosphoglycerate mutase activity"/>
    <property type="evidence" value="ECO:0007669"/>
    <property type="project" value="UniProtKB-UniRule"/>
</dbReference>
<feature type="domain" description="Metalloenzyme" evidence="14">
    <location>
        <begin position="3"/>
        <end position="518"/>
    </location>
</feature>
<evidence type="ECO:0000256" key="12">
    <source>
        <dbReference type="PIRSR" id="PIRSR001492-2"/>
    </source>
</evidence>
<dbReference type="Pfam" id="PF01676">
    <property type="entry name" value="Metalloenzyme"/>
    <property type="match status" value="1"/>
</dbReference>
<evidence type="ECO:0000256" key="9">
    <source>
        <dbReference type="HAMAP-Rule" id="MF_01038"/>
    </source>
</evidence>
<dbReference type="Proteomes" id="UP000589520">
    <property type="component" value="Unassembled WGS sequence"/>
</dbReference>
<dbReference type="EMBL" id="JACCCW010000002">
    <property type="protein sequence ID" value="NYF80723.1"/>
    <property type="molecule type" value="Genomic_DNA"/>
</dbReference>
<dbReference type="SUPFAM" id="SSF64158">
    <property type="entry name" value="2,3-Bisphosphoglycerate-independent phosphoglycerate mutase, substrate-binding domain"/>
    <property type="match status" value="1"/>
</dbReference>
<evidence type="ECO:0000256" key="4">
    <source>
        <dbReference type="ARBA" id="ARBA00008819"/>
    </source>
</evidence>